<protein>
    <recommendedName>
        <fullName evidence="4">Polyketide cyclase / dehydrase and lipid transport</fullName>
    </recommendedName>
</protein>
<evidence type="ECO:0000256" key="1">
    <source>
        <dbReference type="SAM" id="MobiDB-lite"/>
    </source>
</evidence>
<dbReference type="Proteomes" id="UP000694287">
    <property type="component" value="Unassembled WGS sequence"/>
</dbReference>
<organism evidence="2 3">
    <name type="scientific">Pseudonocardia abyssalis</name>
    <dbReference type="NCBI Taxonomy" id="2792008"/>
    <lineage>
        <taxon>Bacteria</taxon>
        <taxon>Bacillati</taxon>
        <taxon>Actinomycetota</taxon>
        <taxon>Actinomycetes</taxon>
        <taxon>Pseudonocardiales</taxon>
        <taxon>Pseudonocardiaceae</taxon>
        <taxon>Pseudonocardia</taxon>
    </lineage>
</organism>
<evidence type="ECO:0000313" key="2">
    <source>
        <dbReference type="EMBL" id="MBW0136147.1"/>
    </source>
</evidence>
<evidence type="ECO:0000313" key="3">
    <source>
        <dbReference type="Proteomes" id="UP000694287"/>
    </source>
</evidence>
<dbReference type="EMBL" id="JADQDK010000001">
    <property type="protein sequence ID" value="MBW0136147.1"/>
    <property type="molecule type" value="Genomic_DNA"/>
</dbReference>
<sequence>MSRTGPGYARRTGDHERSATVDAEPGILFDHLSDVQKLPHYFAAMRSAAPAGGDEIHTVADVEGTKREGDAWFTAEESARTIRCAGSQGTVRLHTSHTDGPDIDGGPDETPATIRRNVEQVVDPAAP</sequence>
<dbReference type="RefSeq" id="WP_218604204.1">
    <property type="nucleotide sequence ID" value="NZ_JADQDJ010000198.1"/>
</dbReference>
<name>A0ABS6UV60_9PSEU</name>
<evidence type="ECO:0008006" key="4">
    <source>
        <dbReference type="Google" id="ProtNLM"/>
    </source>
</evidence>
<reference evidence="2 3" key="1">
    <citation type="submission" date="2020-11" db="EMBL/GenBank/DDBJ databases">
        <title>Pseudonocardia abyssalis sp. nov. and Pseudonocardia oceani sp. nov., description and phylogenomic analysis of two novel actinomycetes isolated from the deep Southern Ocean.</title>
        <authorList>
            <person name="Parra J."/>
        </authorList>
    </citation>
    <scope>NUCLEOTIDE SEQUENCE [LARGE SCALE GENOMIC DNA]</scope>
    <source>
        <strain evidence="2 3">KRD-168</strain>
    </source>
</reference>
<accession>A0ABS6UV60</accession>
<gene>
    <name evidence="2" type="ORF">I4I81_18010</name>
</gene>
<comment type="caution">
    <text evidence="2">The sequence shown here is derived from an EMBL/GenBank/DDBJ whole genome shotgun (WGS) entry which is preliminary data.</text>
</comment>
<feature type="region of interest" description="Disordered" evidence="1">
    <location>
        <begin position="1"/>
        <end position="22"/>
    </location>
</feature>
<proteinExistence type="predicted"/>
<keyword evidence="3" id="KW-1185">Reference proteome</keyword>
<feature type="region of interest" description="Disordered" evidence="1">
    <location>
        <begin position="87"/>
        <end position="127"/>
    </location>
</feature>